<dbReference type="InterPro" id="IPR011990">
    <property type="entry name" value="TPR-like_helical_dom_sf"/>
</dbReference>
<evidence type="ECO:0000313" key="2">
    <source>
        <dbReference type="EMBL" id="KAK8889374.1"/>
    </source>
</evidence>
<dbReference type="Gene3D" id="1.25.40.10">
    <property type="entry name" value="Tetratricopeptide repeat domain"/>
    <property type="match status" value="2"/>
</dbReference>
<organism evidence="2 3">
    <name type="scientific">Tritrichomonas musculus</name>
    <dbReference type="NCBI Taxonomy" id="1915356"/>
    <lineage>
        <taxon>Eukaryota</taxon>
        <taxon>Metamonada</taxon>
        <taxon>Parabasalia</taxon>
        <taxon>Tritrichomonadida</taxon>
        <taxon>Tritrichomonadidae</taxon>
        <taxon>Tritrichomonas</taxon>
    </lineage>
</organism>
<dbReference type="InterPro" id="IPR006597">
    <property type="entry name" value="Sel1-like"/>
</dbReference>
<reference evidence="2 3" key="1">
    <citation type="submission" date="2024-04" db="EMBL/GenBank/DDBJ databases">
        <title>Tritrichomonas musculus Genome.</title>
        <authorList>
            <person name="Alves-Ferreira E."/>
            <person name="Grigg M."/>
            <person name="Lorenzi H."/>
            <person name="Galac M."/>
        </authorList>
    </citation>
    <scope>NUCLEOTIDE SEQUENCE [LARGE SCALE GENOMIC DNA]</scope>
    <source>
        <strain evidence="2 3">EAF2021</strain>
    </source>
</reference>
<dbReference type="InterPro" id="IPR001245">
    <property type="entry name" value="Ser-Thr/Tyr_kinase_cat_dom"/>
</dbReference>
<dbReference type="EMBL" id="JAPFFF010000005">
    <property type="protein sequence ID" value="KAK8889374.1"/>
    <property type="molecule type" value="Genomic_DNA"/>
</dbReference>
<dbReference type="Gene3D" id="1.10.510.10">
    <property type="entry name" value="Transferase(Phosphotransferase) domain 1"/>
    <property type="match status" value="1"/>
</dbReference>
<dbReference type="InterPro" id="IPR011009">
    <property type="entry name" value="Kinase-like_dom_sf"/>
</dbReference>
<dbReference type="Pfam" id="PF00069">
    <property type="entry name" value="Pkinase"/>
    <property type="match status" value="1"/>
</dbReference>
<dbReference type="SUPFAM" id="SSF81901">
    <property type="entry name" value="HCP-like"/>
    <property type="match status" value="3"/>
</dbReference>
<feature type="domain" description="Protein kinase" evidence="1">
    <location>
        <begin position="19"/>
        <end position="286"/>
    </location>
</feature>
<dbReference type="Proteomes" id="UP001470230">
    <property type="component" value="Unassembled WGS sequence"/>
</dbReference>
<keyword evidence="3" id="KW-1185">Reference proteome</keyword>
<dbReference type="InterPro" id="IPR008271">
    <property type="entry name" value="Ser/Thr_kinase_AS"/>
</dbReference>
<dbReference type="Pfam" id="PF08238">
    <property type="entry name" value="Sel1"/>
    <property type="match status" value="5"/>
</dbReference>
<dbReference type="PANTHER" id="PTHR44329">
    <property type="entry name" value="SERINE/THREONINE-PROTEIN KINASE TNNI3K-RELATED"/>
    <property type="match status" value="1"/>
</dbReference>
<accession>A0ABR2KE05</accession>
<comment type="caution">
    <text evidence="2">The sequence shown here is derived from an EMBL/GenBank/DDBJ whole genome shotgun (WGS) entry which is preliminary data.</text>
</comment>
<sequence length="816" mass="94204">MSKDRVRESISVLRNLDDFEYVSDIHGGYFAVTKKYQHKIDKSMYCMKEFRRKLLNDKEMDLFLNEVSILKSVNHEAVLKLYAYNQNMPKIEKPIIVTKFYPKSLELYTGINALNLPLSEKYIIILGISEGLKYLHSKNITHRDLKPANILLDENNHPVIGDFGQSQFKAFMLNKPAGTYAYMAPEIVHTFGKKKQVQKDNIYNNKCDVFSFAIVFYELYTSGQAYGDTLIDQNFYIEKIVRQKVRPKTDQLPKSIENFLNKCWSDKPENRPTFSEIVDEIKTKRFRDEMRADIQKVTNYLELLSETLTDSIKESDIEEIKRLADNHDIGKAIQYADILYNRKDYNESLHYFQMAAVEESDSYSIHQCAIIYEKLYDGGSLSDEAIDYLKKSINEGNYDSLKFLVETSYKDVKPEFFKICADKGSLESTIIYANLLYDGEIAEENKANKAKEKAAEYFEKAAGFDDVDSMLRLAKMYQKGDGIQKNPGKATILYQKAVAKNNPEAMLNYAIFLLTDGYAELHYNEIVNLFKRSADLGNVCASLCYSIIKKRCYLNESRNVIESNKYFKLAEEAKATEREIESAFNLGGMIFRGEVQPFKSQDAVFFIEKAAKGGNGSAMFYYSLLLYDGEFCDRDESESIHMLRSSILKSSPESAEAYTYIVNKFGTEFYNNDNDSIYREALEYSTTRTIIKTSNFLDRGESLRLLKKVCSKNYSAGIEAYSSVRGIFHKLFYEMEKVRHENNIDENFHVASIIVLSLNDESNKKRIIKHMKKIGVNTVEGVYGEIKDAYEMIYQKELNNDNIHIKLKEMLSESDF</sequence>
<evidence type="ECO:0000259" key="1">
    <source>
        <dbReference type="PROSITE" id="PS50011"/>
    </source>
</evidence>
<dbReference type="PROSITE" id="PS00108">
    <property type="entry name" value="PROTEIN_KINASE_ST"/>
    <property type="match status" value="1"/>
</dbReference>
<gene>
    <name evidence="2" type="ORF">M9Y10_034120</name>
</gene>
<dbReference type="SUPFAM" id="SSF56112">
    <property type="entry name" value="Protein kinase-like (PK-like)"/>
    <property type="match status" value="1"/>
</dbReference>
<proteinExistence type="predicted"/>
<dbReference type="SMART" id="SM00220">
    <property type="entry name" value="S_TKc"/>
    <property type="match status" value="1"/>
</dbReference>
<protein>
    <recommendedName>
        <fullName evidence="1">Protein kinase domain-containing protein</fullName>
    </recommendedName>
</protein>
<name>A0ABR2KE05_9EUKA</name>
<dbReference type="SMART" id="SM00671">
    <property type="entry name" value="SEL1"/>
    <property type="match status" value="5"/>
</dbReference>
<dbReference type="PRINTS" id="PR00109">
    <property type="entry name" value="TYRKINASE"/>
</dbReference>
<dbReference type="InterPro" id="IPR000719">
    <property type="entry name" value="Prot_kinase_dom"/>
</dbReference>
<evidence type="ECO:0000313" key="3">
    <source>
        <dbReference type="Proteomes" id="UP001470230"/>
    </source>
</evidence>
<dbReference type="PROSITE" id="PS50011">
    <property type="entry name" value="PROTEIN_KINASE_DOM"/>
    <property type="match status" value="1"/>
</dbReference>
<dbReference type="InterPro" id="IPR051681">
    <property type="entry name" value="Ser/Thr_Kinases-Pseudokinases"/>
</dbReference>